<reference evidence="2 3" key="1">
    <citation type="journal article" date="2024" name="Commun. Biol.">
        <title>Comparative genomic analysis of thermophilic fungi reveals convergent evolutionary adaptations and gene losses.</title>
        <authorList>
            <person name="Steindorff A.S."/>
            <person name="Aguilar-Pontes M.V."/>
            <person name="Robinson A.J."/>
            <person name="Andreopoulos B."/>
            <person name="LaButti K."/>
            <person name="Kuo A."/>
            <person name="Mondo S."/>
            <person name="Riley R."/>
            <person name="Otillar R."/>
            <person name="Haridas S."/>
            <person name="Lipzen A."/>
            <person name="Grimwood J."/>
            <person name="Schmutz J."/>
            <person name="Clum A."/>
            <person name="Reid I.D."/>
            <person name="Moisan M.C."/>
            <person name="Butler G."/>
            <person name="Nguyen T.T.M."/>
            <person name="Dewar K."/>
            <person name="Conant G."/>
            <person name="Drula E."/>
            <person name="Henrissat B."/>
            <person name="Hansel C."/>
            <person name="Singer S."/>
            <person name="Hutchinson M.I."/>
            <person name="de Vries R.P."/>
            <person name="Natvig D.O."/>
            <person name="Powell A.J."/>
            <person name="Tsang A."/>
            <person name="Grigoriev I.V."/>
        </authorList>
    </citation>
    <scope>NUCLEOTIDE SEQUENCE [LARGE SCALE GENOMIC DNA]</scope>
    <source>
        <strain evidence="2 3">CBS 494.80</strain>
    </source>
</reference>
<evidence type="ECO:0000259" key="1">
    <source>
        <dbReference type="Pfam" id="PF06985"/>
    </source>
</evidence>
<dbReference type="PANTHER" id="PTHR33112">
    <property type="entry name" value="DOMAIN PROTEIN, PUTATIVE-RELATED"/>
    <property type="match status" value="1"/>
</dbReference>
<protein>
    <recommendedName>
        <fullName evidence="1">Heterokaryon incompatibility domain-containing protein</fullName>
    </recommendedName>
</protein>
<sequence>MEENADPTSLVCDECWDSLFSRDEYRAICQSVDERAIYAGHPYTIPFQASEDLTVPACSWCNFILSKARRNIKPVPLQGEPLTIDFSSFTPRRTSSPAGKNTATAFVNGNPLFGNIFVKEDSVARDVVTAREIQTNLSSERASKQILDWLIDCDEHATCPSLMPSILPTRVIDVGLGNLLDVPKLVETKGTTGYYVALSYCWGLDQIGLTTISNRETRMSQLDLGTLSQTSRDAITVTKSLGIRYLWIDAICIVQDSPDDKVIELSSMCRIYQQATFTIVAASATSASQGFLEDREPLEPAVQIPFWAPDDTLTSVYLRAEQLYDDDEEPINSRAWTLQEQLLSPRRLVYASHTLQYQCREHTLNLGNSIHTPAQLESRNYLVTLEGVAEEIRDQEIGRAWVDIIRMYSQRRLSFQEDKLTALGGIAEAFSSHKPGDYIAGLWSGEVLARLLLWVITPKGYAASPIYVAPSWSWASLDCPVLFHYFHHKHTFKLYHVDIKSYNVVLDNAALPFGRIRSGELTIEAYARSGRFDKPQVFRWSSRSSSSASCVNQEMSARLDDPDTQQGELKCLAIARRTFEGGNIQFTPVIDGLLISMIENSSRYRRVGTFLGLHENKFLGFTKETLTLV</sequence>
<proteinExistence type="predicted"/>
<dbReference type="Proteomes" id="UP001595075">
    <property type="component" value="Unassembled WGS sequence"/>
</dbReference>
<dbReference type="EMBL" id="JAZHXI010000008">
    <property type="protein sequence ID" value="KAL2069187.1"/>
    <property type="molecule type" value="Genomic_DNA"/>
</dbReference>
<accession>A0ABR4CGU5</accession>
<comment type="caution">
    <text evidence="2">The sequence shown here is derived from an EMBL/GenBank/DDBJ whole genome shotgun (WGS) entry which is preliminary data.</text>
</comment>
<dbReference type="Pfam" id="PF06985">
    <property type="entry name" value="HET"/>
    <property type="match status" value="1"/>
</dbReference>
<evidence type="ECO:0000313" key="3">
    <source>
        <dbReference type="Proteomes" id="UP001595075"/>
    </source>
</evidence>
<gene>
    <name evidence="2" type="ORF">VTL71DRAFT_15525</name>
</gene>
<dbReference type="PANTHER" id="PTHR33112:SF16">
    <property type="entry name" value="HETEROKARYON INCOMPATIBILITY DOMAIN-CONTAINING PROTEIN"/>
    <property type="match status" value="1"/>
</dbReference>
<name>A0ABR4CGU5_9HELO</name>
<keyword evidence="3" id="KW-1185">Reference proteome</keyword>
<organism evidence="2 3">
    <name type="scientific">Oculimacula yallundae</name>
    <dbReference type="NCBI Taxonomy" id="86028"/>
    <lineage>
        <taxon>Eukaryota</taxon>
        <taxon>Fungi</taxon>
        <taxon>Dikarya</taxon>
        <taxon>Ascomycota</taxon>
        <taxon>Pezizomycotina</taxon>
        <taxon>Leotiomycetes</taxon>
        <taxon>Helotiales</taxon>
        <taxon>Ploettnerulaceae</taxon>
        <taxon>Oculimacula</taxon>
    </lineage>
</organism>
<dbReference type="InterPro" id="IPR010730">
    <property type="entry name" value="HET"/>
</dbReference>
<feature type="domain" description="Heterokaryon incompatibility" evidence="1">
    <location>
        <begin position="195"/>
        <end position="340"/>
    </location>
</feature>
<evidence type="ECO:0000313" key="2">
    <source>
        <dbReference type="EMBL" id="KAL2069187.1"/>
    </source>
</evidence>